<sequence>MNMDETQTEIQITLQNFRDMDAYIRGMMALISDEISKNDLEYMYLKNLVIQKPASTPPPPSSPIKNSKIRIISDIRINSSSTSVKEMRPALLPEFPAVLPELNLDLPPATYELPDLDEWCSY</sequence>
<reference evidence="1" key="1">
    <citation type="submission" date="2022-01" db="EMBL/GenBank/DDBJ databases">
        <authorList>
            <person name="King R."/>
        </authorList>
    </citation>
    <scope>NUCLEOTIDE SEQUENCE</scope>
</reference>
<organism evidence="1 2">
    <name type="scientific">Ceutorhynchus assimilis</name>
    <name type="common">cabbage seed weevil</name>
    <dbReference type="NCBI Taxonomy" id="467358"/>
    <lineage>
        <taxon>Eukaryota</taxon>
        <taxon>Metazoa</taxon>
        <taxon>Ecdysozoa</taxon>
        <taxon>Arthropoda</taxon>
        <taxon>Hexapoda</taxon>
        <taxon>Insecta</taxon>
        <taxon>Pterygota</taxon>
        <taxon>Neoptera</taxon>
        <taxon>Endopterygota</taxon>
        <taxon>Coleoptera</taxon>
        <taxon>Polyphaga</taxon>
        <taxon>Cucujiformia</taxon>
        <taxon>Curculionidae</taxon>
        <taxon>Ceutorhynchinae</taxon>
        <taxon>Ceutorhynchus</taxon>
    </lineage>
</organism>
<evidence type="ECO:0000313" key="2">
    <source>
        <dbReference type="Proteomes" id="UP001152799"/>
    </source>
</evidence>
<dbReference type="Proteomes" id="UP001152799">
    <property type="component" value="Chromosome 1"/>
</dbReference>
<dbReference type="AlphaFoldDB" id="A0A9N9QJ53"/>
<keyword evidence="2" id="KW-1185">Reference proteome</keyword>
<accession>A0A9N9QJ53</accession>
<name>A0A9N9QJ53_9CUCU</name>
<evidence type="ECO:0000313" key="1">
    <source>
        <dbReference type="EMBL" id="CAG9760783.1"/>
    </source>
</evidence>
<gene>
    <name evidence="1" type="ORF">CEUTPL_LOCUS1504</name>
</gene>
<proteinExistence type="predicted"/>
<protein>
    <submittedName>
        <fullName evidence="1">Uncharacterized protein</fullName>
    </submittedName>
</protein>
<dbReference type="EMBL" id="OU892277">
    <property type="protein sequence ID" value="CAG9760783.1"/>
    <property type="molecule type" value="Genomic_DNA"/>
</dbReference>